<protein>
    <submittedName>
        <fullName evidence="1">Uncharacterized protein</fullName>
    </submittedName>
</protein>
<dbReference type="EMBL" id="GGEC01071867">
    <property type="protein sequence ID" value="MBX52351.1"/>
    <property type="molecule type" value="Transcribed_RNA"/>
</dbReference>
<name>A0A2P2PCK2_RHIMU</name>
<sequence>MGIPSHKSLLLQGLWRVRFM</sequence>
<reference evidence="1" key="1">
    <citation type="submission" date="2018-02" db="EMBL/GenBank/DDBJ databases">
        <title>Rhizophora mucronata_Transcriptome.</title>
        <authorList>
            <person name="Meera S.P."/>
            <person name="Sreeshan A."/>
            <person name="Augustine A."/>
        </authorList>
    </citation>
    <scope>NUCLEOTIDE SEQUENCE</scope>
    <source>
        <tissue evidence="1">Leaf</tissue>
    </source>
</reference>
<evidence type="ECO:0000313" key="1">
    <source>
        <dbReference type="EMBL" id="MBX52351.1"/>
    </source>
</evidence>
<dbReference type="AlphaFoldDB" id="A0A2P2PCK2"/>
<accession>A0A2P2PCK2</accession>
<proteinExistence type="predicted"/>
<organism evidence="1">
    <name type="scientific">Rhizophora mucronata</name>
    <name type="common">Asiatic mangrove</name>
    <dbReference type="NCBI Taxonomy" id="61149"/>
    <lineage>
        <taxon>Eukaryota</taxon>
        <taxon>Viridiplantae</taxon>
        <taxon>Streptophyta</taxon>
        <taxon>Embryophyta</taxon>
        <taxon>Tracheophyta</taxon>
        <taxon>Spermatophyta</taxon>
        <taxon>Magnoliopsida</taxon>
        <taxon>eudicotyledons</taxon>
        <taxon>Gunneridae</taxon>
        <taxon>Pentapetalae</taxon>
        <taxon>rosids</taxon>
        <taxon>fabids</taxon>
        <taxon>Malpighiales</taxon>
        <taxon>Rhizophoraceae</taxon>
        <taxon>Rhizophora</taxon>
    </lineage>
</organism>